<dbReference type="GO" id="GO:0005634">
    <property type="term" value="C:nucleus"/>
    <property type="evidence" value="ECO:0007669"/>
    <property type="project" value="UniProtKB-SubCell"/>
</dbReference>
<dbReference type="PANTHER" id="PTHR31001:SF58">
    <property type="entry name" value="ZN(II)2CYS6 TRANSCRIPTION FACTOR (EUROFUNG)"/>
    <property type="match status" value="1"/>
</dbReference>
<sequence>MALTFSHLTAATFEKDVGRGRKRPRVREAVSCEQCRTRKIRCDRETPCKPCKDRGHPSSCVYSSHKDRNQHPTSSPRSNKPKTTKSSSTSPPQTPSIEVVPPIQTHTPPESYSSSISETPEPMLSIDRALSPFSRQPSPLPSPRSPRFQTSACKTRMIGLSHWMAPCNEMDVVRAMLDHSEPFNPCRKAFHELKTMLRVHNSIPPSLPTLTSDTDLKLLLPDRPTCDHWCAQYQATYGRIYTILDPKALTTDVDRIYNGTLSHPVHVSKVLLAMAIAMQSSSSDRLYGRSLARQVEIFLHSSSRFQKPCIGVVQVHLLLIILKTISASDTDKMYDLMGLHGITMQIVLNMGLHRDPALFADVSPYHAEVRKRLWAIFVRLNLDYCVRSGTQFTLRLEESDCPLPTTAGLRAPDSSTTTSNTILRCEPDEQTRADLAFSIATARLANVIGPMQQALYSSSKASDPSQMQNDLRAAYEDIVASLPASLQPGTQCQSTTATTDPIQALQQSMLSISLHSFLSIINLASTLSSSHTTNAHPSQRTSLMEIWDCSASVFHEFQSLCGQSPSSSPSSASITSMACHLLWTDACRAVLAACWTVSRLRELDRSSRCHPQKRRVVHVFQQILTETLGFFSGMWRAKFHLGPVAAKTSIILAVTLNVTLNNSLDERGLMEVGVATAESLVAEFMQALRRMQREGQGQSQAQNQQTSRSATMSSDLDLELMMPLPLTYSPSVVSASLSSPDLDSSQSVASFASLYGSWPHPPPTPSNTLLVPPTSSGTSSMVGTPSLTTHEYFDVGSFSPADLDGTFDLGLPQQSSYGEYQMVDGSTMQQAQEGMMYNLNPYQGMEGMNGMSLWQ</sequence>
<dbReference type="SMART" id="SM00066">
    <property type="entry name" value="GAL4"/>
    <property type="match status" value="1"/>
</dbReference>
<dbReference type="GO" id="GO:0000981">
    <property type="term" value="F:DNA-binding transcription factor activity, RNA polymerase II-specific"/>
    <property type="evidence" value="ECO:0007669"/>
    <property type="project" value="InterPro"/>
</dbReference>
<proteinExistence type="predicted"/>
<comment type="subcellular location">
    <subcellularLocation>
        <location evidence="1">Nucleus</location>
    </subcellularLocation>
</comment>
<dbReference type="GO" id="GO:0003677">
    <property type="term" value="F:DNA binding"/>
    <property type="evidence" value="ECO:0007669"/>
    <property type="project" value="InterPro"/>
</dbReference>
<protein>
    <recommendedName>
        <fullName evidence="5">Zn(2)-C6 fungal-type domain-containing protein</fullName>
    </recommendedName>
</protein>
<keyword evidence="7" id="KW-1185">Reference proteome</keyword>
<feature type="region of interest" description="Disordered" evidence="4">
    <location>
        <begin position="691"/>
        <end position="712"/>
    </location>
</feature>
<evidence type="ECO:0000313" key="7">
    <source>
        <dbReference type="Proteomes" id="UP001278500"/>
    </source>
</evidence>
<dbReference type="EMBL" id="JAUEPP010000002">
    <property type="protein sequence ID" value="KAK3350524.1"/>
    <property type="molecule type" value="Genomic_DNA"/>
</dbReference>
<dbReference type="CDD" id="cd00067">
    <property type="entry name" value="GAL4"/>
    <property type="match status" value="1"/>
</dbReference>
<evidence type="ECO:0000256" key="4">
    <source>
        <dbReference type="SAM" id="MobiDB-lite"/>
    </source>
</evidence>
<dbReference type="Gene3D" id="4.10.240.10">
    <property type="entry name" value="Zn(2)-C6 fungal-type DNA-binding domain"/>
    <property type="match status" value="1"/>
</dbReference>
<organism evidence="6 7">
    <name type="scientific">Neurospora tetraspora</name>
    <dbReference type="NCBI Taxonomy" id="94610"/>
    <lineage>
        <taxon>Eukaryota</taxon>
        <taxon>Fungi</taxon>
        <taxon>Dikarya</taxon>
        <taxon>Ascomycota</taxon>
        <taxon>Pezizomycotina</taxon>
        <taxon>Sordariomycetes</taxon>
        <taxon>Sordariomycetidae</taxon>
        <taxon>Sordariales</taxon>
        <taxon>Sordariaceae</taxon>
        <taxon>Neurospora</taxon>
    </lineage>
</organism>
<evidence type="ECO:0000256" key="2">
    <source>
        <dbReference type="ARBA" id="ARBA00022723"/>
    </source>
</evidence>
<accession>A0AAE0JJ40</accession>
<dbReference type="CDD" id="cd12148">
    <property type="entry name" value="fungal_TF_MHR"/>
    <property type="match status" value="1"/>
</dbReference>
<dbReference type="AlphaFoldDB" id="A0AAE0JJ40"/>
<evidence type="ECO:0000256" key="3">
    <source>
        <dbReference type="ARBA" id="ARBA00023242"/>
    </source>
</evidence>
<feature type="compositionally biased region" description="Basic and acidic residues" evidence="4">
    <location>
        <begin position="46"/>
        <end position="56"/>
    </location>
</feature>
<evidence type="ECO:0000259" key="5">
    <source>
        <dbReference type="PROSITE" id="PS50048"/>
    </source>
</evidence>
<name>A0AAE0JJ40_9PEZI</name>
<dbReference type="Proteomes" id="UP001278500">
    <property type="component" value="Unassembled WGS sequence"/>
</dbReference>
<feature type="region of interest" description="Disordered" evidence="4">
    <location>
        <begin position="46"/>
        <end position="120"/>
    </location>
</feature>
<keyword evidence="3" id="KW-0539">Nucleus</keyword>
<evidence type="ECO:0000313" key="6">
    <source>
        <dbReference type="EMBL" id="KAK3350524.1"/>
    </source>
</evidence>
<feature type="domain" description="Zn(2)-C6 fungal-type" evidence="5">
    <location>
        <begin position="31"/>
        <end position="62"/>
    </location>
</feature>
<feature type="compositionally biased region" description="Polar residues" evidence="4">
    <location>
        <begin position="104"/>
        <end position="118"/>
    </location>
</feature>
<dbReference type="PROSITE" id="PS00463">
    <property type="entry name" value="ZN2_CY6_FUNGAL_1"/>
    <property type="match status" value="1"/>
</dbReference>
<feature type="compositionally biased region" description="Low complexity" evidence="4">
    <location>
        <begin position="694"/>
        <end position="712"/>
    </location>
</feature>
<keyword evidence="2" id="KW-0479">Metal-binding</keyword>
<gene>
    <name evidence="6" type="ORF">B0H65DRAFT_506128</name>
</gene>
<dbReference type="GeneID" id="87865198"/>
<dbReference type="RefSeq" id="XP_062683819.1">
    <property type="nucleotide sequence ID" value="XM_062828044.1"/>
</dbReference>
<dbReference type="GO" id="GO:0008270">
    <property type="term" value="F:zinc ion binding"/>
    <property type="evidence" value="ECO:0007669"/>
    <property type="project" value="InterPro"/>
</dbReference>
<dbReference type="PROSITE" id="PS50048">
    <property type="entry name" value="ZN2_CY6_FUNGAL_2"/>
    <property type="match status" value="1"/>
</dbReference>
<dbReference type="InterPro" id="IPR001138">
    <property type="entry name" value="Zn2Cys6_DnaBD"/>
</dbReference>
<evidence type="ECO:0000256" key="1">
    <source>
        <dbReference type="ARBA" id="ARBA00004123"/>
    </source>
</evidence>
<reference evidence="6" key="2">
    <citation type="submission" date="2023-06" db="EMBL/GenBank/DDBJ databases">
        <authorList>
            <consortium name="Lawrence Berkeley National Laboratory"/>
            <person name="Haridas S."/>
            <person name="Hensen N."/>
            <person name="Bonometti L."/>
            <person name="Westerberg I."/>
            <person name="Brannstrom I.O."/>
            <person name="Guillou S."/>
            <person name="Cros-Aarteil S."/>
            <person name="Calhoun S."/>
            <person name="Kuo A."/>
            <person name="Mondo S."/>
            <person name="Pangilinan J."/>
            <person name="Riley R."/>
            <person name="Labutti K."/>
            <person name="Andreopoulos B."/>
            <person name="Lipzen A."/>
            <person name="Chen C."/>
            <person name="Yanf M."/>
            <person name="Daum C."/>
            <person name="Ng V."/>
            <person name="Clum A."/>
            <person name="Steindorff A."/>
            <person name="Ohm R."/>
            <person name="Martin F."/>
            <person name="Silar P."/>
            <person name="Natvig D."/>
            <person name="Lalanne C."/>
            <person name="Gautier V."/>
            <person name="Ament-Velasquez S.L."/>
            <person name="Kruys A."/>
            <person name="Hutchinson M.I."/>
            <person name="Powell A.J."/>
            <person name="Barry K."/>
            <person name="Miller A.N."/>
            <person name="Grigoriev I.V."/>
            <person name="Debuchy R."/>
            <person name="Gladieux P."/>
            <person name="Thoren M.H."/>
            <person name="Johannesson H."/>
        </authorList>
    </citation>
    <scope>NUCLEOTIDE SEQUENCE</scope>
    <source>
        <strain evidence="6">CBS 560.94</strain>
    </source>
</reference>
<dbReference type="InterPro" id="IPR007219">
    <property type="entry name" value="XnlR_reg_dom"/>
</dbReference>
<dbReference type="Pfam" id="PF04082">
    <property type="entry name" value="Fungal_trans"/>
    <property type="match status" value="1"/>
</dbReference>
<comment type="caution">
    <text evidence="6">The sequence shown here is derived from an EMBL/GenBank/DDBJ whole genome shotgun (WGS) entry which is preliminary data.</text>
</comment>
<dbReference type="InterPro" id="IPR036864">
    <property type="entry name" value="Zn2-C6_fun-type_DNA-bd_sf"/>
</dbReference>
<dbReference type="Pfam" id="PF00172">
    <property type="entry name" value="Zn_clus"/>
    <property type="match status" value="1"/>
</dbReference>
<dbReference type="GO" id="GO:0006351">
    <property type="term" value="P:DNA-templated transcription"/>
    <property type="evidence" value="ECO:0007669"/>
    <property type="project" value="InterPro"/>
</dbReference>
<dbReference type="SUPFAM" id="SSF57701">
    <property type="entry name" value="Zn2/Cys6 DNA-binding domain"/>
    <property type="match status" value="1"/>
</dbReference>
<dbReference type="InterPro" id="IPR050613">
    <property type="entry name" value="Sec_Metabolite_Reg"/>
</dbReference>
<dbReference type="PANTHER" id="PTHR31001">
    <property type="entry name" value="UNCHARACTERIZED TRANSCRIPTIONAL REGULATORY PROTEIN"/>
    <property type="match status" value="1"/>
</dbReference>
<reference evidence="6" key="1">
    <citation type="journal article" date="2023" name="Mol. Phylogenet. Evol.">
        <title>Genome-scale phylogeny and comparative genomics of the fungal order Sordariales.</title>
        <authorList>
            <person name="Hensen N."/>
            <person name="Bonometti L."/>
            <person name="Westerberg I."/>
            <person name="Brannstrom I.O."/>
            <person name="Guillou S."/>
            <person name="Cros-Aarteil S."/>
            <person name="Calhoun S."/>
            <person name="Haridas S."/>
            <person name="Kuo A."/>
            <person name="Mondo S."/>
            <person name="Pangilinan J."/>
            <person name="Riley R."/>
            <person name="LaButti K."/>
            <person name="Andreopoulos B."/>
            <person name="Lipzen A."/>
            <person name="Chen C."/>
            <person name="Yan M."/>
            <person name="Daum C."/>
            <person name="Ng V."/>
            <person name="Clum A."/>
            <person name="Steindorff A."/>
            <person name="Ohm R.A."/>
            <person name="Martin F."/>
            <person name="Silar P."/>
            <person name="Natvig D.O."/>
            <person name="Lalanne C."/>
            <person name="Gautier V."/>
            <person name="Ament-Velasquez S.L."/>
            <person name="Kruys A."/>
            <person name="Hutchinson M.I."/>
            <person name="Powell A.J."/>
            <person name="Barry K."/>
            <person name="Miller A.N."/>
            <person name="Grigoriev I.V."/>
            <person name="Debuchy R."/>
            <person name="Gladieux P."/>
            <person name="Hiltunen Thoren M."/>
            <person name="Johannesson H."/>
        </authorList>
    </citation>
    <scope>NUCLEOTIDE SEQUENCE</scope>
    <source>
        <strain evidence="6">CBS 560.94</strain>
    </source>
</reference>